<evidence type="ECO:0000256" key="3">
    <source>
        <dbReference type="ARBA" id="ARBA00022448"/>
    </source>
</evidence>
<evidence type="ECO:0000256" key="4">
    <source>
        <dbReference type="ARBA" id="ARBA00022475"/>
    </source>
</evidence>
<keyword evidence="5 8" id="KW-0812">Transmembrane</keyword>
<dbReference type="RefSeq" id="WP_162663596.1">
    <property type="nucleotide sequence ID" value="NZ_CP048020.1"/>
</dbReference>
<gene>
    <name evidence="9" type="ORF">GWP43_07195</name>
</gene>
<evidence type="ECO:0000256" key="7">
    <source>
        <dbReference type="ARBA" id="ARBA00023136"/>
    </source>
</evidence>
<dbReference type="GO" id="GO:0005886">
    <property type="term" value="C:plasma membrane"/>
    <property type="evidence" value="ECO:0007669"/>
    <property type="project" value="UniProtKB-SubCell"/>
</dbReference>
<dbReference type="PANTHER" id="PTHR36838">
    <property type="entry name" value="AUXIN EFFLUX CARRIER FAMILY PROTEIN"/>
    <property type="match status" value="1"/>
</dbReference>
<dbReference type="GO" id="GO:0055085">
    <property type="term" value="P:transmembrane transport"/>
    <property type="evidence" value="ECO:0007669"/>
    <property type="project" value="InterPro"/>
</dbReference>
<dbReference type="InterPro" id="IPR038770">
    <property type="entry name" value="Na+/solute_symporter_sf"/>
</dbReference>
<feature type="transmembrane region" description="Helical" evidence="8">
    <location>
        <begin position="6"/>
        <end position="25"/>
    </location>
</feature>
<dbReference type="PANTHER" id="PTHR36838:SF4">
    <property type="entry name" value="AUXIN EFFLUX CARRIER FAMILY PROTEIN"/>
    <property type="match status" value="1"/>
</dbReference>
<dbReference type="Proteomes" id="UP000464374">
    <property type="component" value="Chromosome"/>
</dbReference>
<dbReference type="KEGG" id="trz:GWP43_07195"/>
<evidence type="ECO:0000256" key="2">
    <source>
        <dbReference type="ARBA" id="ARBA00010145"/>
    </source>
</evidence>
<keyword evidence="7 8" id="KW-0472">Membrane</keyword>
<feature type="transmembrane region" description="Helical" evidence="8">
    <location>
        <begin position="103"/>
        <end position="121"/>
    </location>
</feature>
<accession>A0A6P1Y0G5</accession>
<evidence type="ECO:0000256" key="5">
    <source>
        <dbReference type="ARBA" id="ARBA00022692"/>
    </source>
</evidence>
<keyword evidence="6 8" id="KW-1133">Transmembrane helix</keyword>
<comment type="subcellular location">
    <subcellularLocation>
        <location evidence="1">Cell membrane</location>
        <topology evidence="1">Multi-pass membrane protein</topology>
    </subcellularLocation>
</comment>
<feature type="transmembrane region" description="Helical" evidence="8">
    <location>
        <begin position="68"/>
        <end position="91"/>
    </location>
</feature>
<reference evidence="9 10" key="1">
    <citation type="submission" date="2020-01" db="EMBL/GenBank/DDBJ databases">
        <title>Complete genome sequence of a human oral phylogroup 1 Treponema sp. strain ATCC 700766, originally isolated from periodontitis dental plaque.</title>
        <authorList>
            <person name="Chan Y."/>
            <person name="Huo Y.-B."/>
            <person name="Yu X.-L."/>
            <person name="Zeng H."/>
            <person name="Leung W.-K."/>
            <person name="Watt R.M."/>
        </authorList>
    </citation>
    <scope>NUCLEOTIDE SEQUENCE [LARGE SCALE GENOMIC DNA]</scope>
    <source>
        <strain evidence="9 10">OMZ 804</strain>
    </source>
</reference>
<evidence type="ECO:0000256" key="8">
    <source>
        <dbReference type="SAM" id="Phobius"/>
    </source>
</evidence>
<feature type="transmembrane region" description="Helical" evidence="8">
    <location>
        <begin position="228"/>
        <end position="249"/>
    </location>
</feature>
<dbReference type="InterPro" id="IPR004776">
    <property type="entry name" value="Mem_transp_PIN-like"/>
</dbReference>
<feature type="transmembrane region" description="Helical" evidence="8">
    <location>
        <begin position="255"/>
        <end position="275"/>
    </location>
</feature>
<sequence>MGSFFIAFNAVIPVVLLVGFGYFLKRQGYFSKATITPLNKLCFDLLLPIVTFNNIRKINLNEVFDLRFVLYAAGSILAAIFLLVVIVPLFEKDKKKQGVIIQGIFRSNFVMLGIPLSSYIAGENSAALASMLVMVIVPIFNAAAVVIFSIYGGCTVNKKKLVSDVLRNHMVIASGLGIIMSLVHPPIPHFLDKSLTDIGKMGGVFPIIVLGAMLDFSKVSANFKNLSITVAGKLIGMPLIFITLAIYLGFRTNEIVALIALYGSPTAVISAVMAEQLGCDHELAAQVVIFSTIVSCITIFGIVFVLSFLKVI</sequence>
<feature type="transmembrane region" description="Helical" evidence="8">
    <location>
        <begin position="127"/>
        <end position="153"/>
    </location>
</feature>
<protein>
    <submittedName>
        <fullName evidence="9">AEC family transporter</fullName>
    </submittedName>
</protein>
<dbReference type="Gene3D" id="1.20.1530.20">
    <property type="match status" value="1"/>
</dbReference>
<comment type="similarity">
    <text evidence="2">Belongs to the auxin efflux carrier (TC 2.A.69) family.</text>
</comment>
<evidence type="ECO:0000256" key="6">
    <source>
        <dbReference type="ARBA" id="ARBA00022989"/>
    </source>
</evidence>
<organism evidence="9 10">
    <name type="scientific">Treponema vincentii</name>
    <dbReference type="NCBI Taxonomy" id="69710"/>
    <lineage>
        <taxon>Bacteria</taxon>
        <taxon>Pseudomonadati</taxon>
        <taxon>Spirochaetota</taxon>
        <taxon>Spirochaetia</taxon>
        <taxon>Spirochaetales</taxon>
        <taxon>Treponemataceae</taxon>
        <taxon>Treponema</taxon>
    </lineage>
</organism>
<dbReference type="EMBL" id="CP048020">
    <property type="protein sequence ID" value="QHX43268.1"/>
    <property type="molecule type" value="Genomic_DNA"/>
</dbReference>
<feature type="transmembrane region" description="Helical" evidence="8">
    <location>
        <begin position="287"/>
        <end position="309"/>
    </location>
</feature>
<feature type="transmembrane region" description="Helical" evidence="8">
    <location>
        <begin position="165"/>
        <end position="183"/>
    </location>
</feature>
<evidence type="ECO:0000313" key="9">
    <source>
        <dbReference type="EMBL" id="QHX43268.1"/>
    </source>
</evidence>
<keyword evidence="3" id="KW-0813">Transport</keyword>
<proteinExistence type="inferred from homology"/>
<evidence type="ECO:0000313" key="10">
    <source>
        <dbReference type="Proteomes" id="UP000464374"/>
    </source>
</evidence>
<keyword evidence="4" id="KW-1003">Cell membrane</keyword>
<name>A0A6P1Y0G5_9SPIR</name>
<dbReference type="Pfam" id="PF03547">
    <property type="entry name" value="Mem_trans"/>
    <property type="match status" value="2"/>
</dbReference>
<evidence type="ECO:0000256" key="1">
    <source>
        <dbReference type="ARBA" id="ARBA00004651"/>
    </source>
</evidence>
<dbReference type="AlphaFoldDB" id="A0A6P1Y0G5"/>